<dbReference type="EMBL" id="CADCVI010000086">
    <property type="protein sequence ID" value="CAA9465010.1"/>
    <property type="molecule type" value="Genomic_DNA"/>
</dbReference>
<feature type="compositionally biased region" description="Basic residues" evidence="1">
    <location>
        <begin position="9"/>
        <end position="20"/>
    </location>
</feature>
<organism evidence="2">
    <name type="scientific">uncultured Rubrobacteraceae bacterium</name>
    <dbReference type="NCBI Taxonomy" id="349277"/>
    <lineage>
        <taxon>Bacteria</taxon>
        <taxon>Bacillati</taxon>
        <taxon>Actinomycetota</taxon>
        <taxon>Rubrobacteria</taxon>
        <taxon>Rubrobacterales</taxon>
        <taxon>Rubrobacteraceae</taxon>
        <taxon>environmental samples</taxon>
    </lineage>
</organism>
<feature type="non-terminal residue" evidence="2">
    <location>
        <position position="153"/>
    </location>
</feature>
<evidence type="ECO:0000256" key="1">
    <source>
        <dbReference type="SAM" id="MobiDB-lite"/>
    </source>
</evidence>
<feature type="compositionally biased region" description="Basic residues" evidence="1">
    <location>
        <begin position="73"/>
        <end position="82"/>
    </location>
</feature>
<dbReference type="AlphaFoldDB" id="A0A6J4RDY8"/>
<feature type="region of interest" description="Disordered" evidence="1">
    <location>
        <begin position="1"/>
        <end position="22"/>
    </location>
</feature>
<sequence>AVPGGAYRHQLRGQGARRRGHEVDRPGRVCLCGRLERAVLRNRLRRWDPLLQARGHRQRGGGACQARAYRPHEHARRGRRGRERPERPPPHQDDALRDRVRRCGRAGKPRRSRELAAPDRGRRRPRAVRRKAYGAAQGDGGDGGEPPRCRVPL</sequence>
<protein>
    <submittedName>
        <fullName evidence="2">Cytosolic long-chain acyl-CoA thioester hydrolase family protein</fullName>
    </submittedName>
</protein>
<gene>
    <name evidence="2" type="ORF">AVDCRST_MAG25-1405</name>
</gene>
<feature type="compositionally biased region" description="Basic residues" evidence="1">
    <location>
        <begin position="99"/>
        <end position="111"/>
    </location>
</feature>
<proteinExistence type="predicted"/>
<keyword evidence="2" id="KW-0378">Hydrolase</keyword>
<feature type="non-terminal residue" evidence="2">
    <location>
        <position position="1"/>
    </location>
</feature>
<reference evidence="2" key="1">
    <citation type="submission" date="2020-02" db="EMBL/GenBank/DDBJ databases">
        <authorList>
            <person name="Meier V. D."/>
        </authorList>
    </citation>
    <scope>NUCLEOTIDE SEQUENCE</scope>
    <source>
        <strain evidence="2">AVDCRST_MAG25</strain>
    </source>
</reference>
<dbReference type="GO" id="GO:0016787">
    <property type="term" value="F:hydrolase activity"/>
    <property type="evidence" value="ECO:0007669"/>
    <property type="project" value="UniProtKB-KW"/>
</dbReference>
<accession>A0A6J4RDY8</accession>
<name>A0A6J4RDY8_9ACTN</name>
<feature type="compositionally biased region" description="Basic residues" evidence="1">
    <location>
        <begin position="121"/>
        <end position="132"/>
    </location>
</feature>
<feature type="region of interest" description="Disordered" evidence="1">
    <location>
        <begin position="54"/>
        <end position="153"/>
    </location>
</feature>
<evidence type="ECO:0000313" key="2">
    <source>
        <dbReference type="EMBL" id="CAA9465010.1"/>
    </source>
</evidence>
<feature type="compositionally biased region" description="Basic and acidic residues" evidence="1">
    <location>
        <begin position="83"/>
        <end position="98"/>
    </location>
</feature>